<feature type="region of interest" description="Disordered" evidence="1">
    <location>
        <begin position="43"/>
        <end position="74"/>
    </location>
</feature>
<dbReference type="OrthoDB" id="2526171at2759"/>
<dbReference type="AlphaFoldDB" id="A0A8H5MDF8"/>
<organism evidence="3 4">
    <name type="scientific">Collybiopsis confluens</name>
    <dbReference type="NCBI Taxonomy" id="2823264"/>
    <lineage>
        <taxon>Eukaryota</taxon>
        <taxon>Fungi</taxon>
        <taxon>Dikarya</taxon>
        <taxon>Basidiomycota</taxon>
        <taxon>Agaricomycotina</taxon>
        <taxon>Agaricomycetes</taxon>
        <taxon>Agaricomycetidae</taxon>
        <taxon>Agaricales</taxon>
        <taxon>Marasmiineae</taxon>
        <taxon>Omphalotaceae</taxon>
        <taxon>Collybiopsis</taxon>
    </lineage>
</organism>
<proteinExistence type="predicted"/>
<keyword evidence="4" id="KW-1185">Reference proteome</keyword>
<dbReference type="EMBL" id="JAACJN010000019">
    <property type="protein sequence ID" value="KAF5389918.1"/>
    <property type="molecule type" value="Genomic_DNA"/>
</dbReference>
<reference evidence="3 4" key="1">
    <citation type="journal article" date="2020" name="ISME J.">
        <title>Uncovering the hidden diversity of litter-decomposition mechanisms in mushroom-forming fungi.</title>
        <authorList>
            <person name="Floudas D."/>
            <person name="Bentzer J."/>
            <person name="Ahren D."/>
            <person name="Johansson T."/>
            <person name="Persson P."/>
            <person name="Tunlid A."/>
        </authorList>
    </citation>
    <scope>NUCLEOTIDE SEQUENCE [LARGE SCALE GENOMIC DNA]</scope>
    <source>
        <strain evidence="3 4">CBS 406.79</strain>
    </source>
</reference>
<feature type="compositionally biased region" description="Polar residues" evidence="1">
    <location>
        <begin position="164"/>
        <end position="183"/>
    </location>
</feature>
<feature type="region of interest" description="Disordered" evidence="1">
    <location>
        <begin position="154"/>
        <end position="206"/>
    </location>
</feature>
<sequence>MLIALPFTLRYIRKLFRPLPGYRDGLFKTLLQTENDFNPIEAQAVGDQPESTGITASTGTTSPGPSPTTTMTGATHKKSDAGAIAGGVVGGFIAVCGLVVAAAYWRSGRRRISPSMVNIDEKPRPFAISNSSVLPSSYTGPGFHASVPSMPVPSTGHKLYDPNDPSTFPSSAQSRSGHSAQSSESKDAVFYQSMSPNRRPVAPEIQ</sequence>
<keyword evidence="2" id="KW-0472">Membrane</keyword>
<name>A0A8H5MDF8_9AGAR</name>
<gene>
    <name evidence="3" type="ORF">D9757_003687</name>
</gene>
<keyword evidence="2" id="KW-1133">Transmembrane helix</keyword>
<evidence type="ECO:0000256" key="2">
    <source>
        <dbReference type="SAM" id="Phobius"/>
    </source>
</evidence>
<comment type="caution">
    <text evidence="3">The sequence shown here is derived from an EMBL/GenBank/DDBJ whole genome shotgun (WGS) entry which is preliminary data.</text>
</comment>
<protein>
    <submittedName>
        <fullName evidence="3">Uncharacterized protein</fullName>
    </submittedName>
</protein>
<dbReference type="Proteomes" id="UP000518752">
    <property type="component" value="Unassembled WGS sequence"/>
</dbReference>
<keyword evidence="2" id="KW-0812">Transmembrane</keyword>
<accession>A0A8H5MDF8</accession>
<evidence type="ECO:0000313" key="4">
    <source>
        <dbReference type="Proteomes" id="UP000518752"/>
    </source>
</evidence>
<feature type="transmembrane region" description="Helical" evidence="2">
    <location>
        <begin position="81"/>
        <end position="105"/>
    </location>
</feature>
<feature type="compositionally biased region" description="Low complexity" evidence="1">
    <location>
        <begin position="51"/>
        <end position="74"/>
    </location>
</feature>
<evidence type="ECO:0000313" key="3">
    <source>
        <dbReference type="EMBL" id="KAF5389918.1"/>
    </source>
</evidence>
<evidence type="ECO:0000256" key="1">
    <source>
        <dbReference type="SAM" id="MobiDB-lite"/>
    </source>
</evidence>